<dbReference type="SUPFAM" id="SSF49452">
    <property type="entry name" value="Starch-binding domain-like"/>
    <property type="match status" value="1"/>
</dbReference>
<gene>
    <name evidence="2" type="ORF">MYF79_32285</name>
</gene>
<protein>
    <submittedName>
        <fullName evidence="2">Carboxypeptidase-like regulatory domain-containing protein</fullName>
    </submittedName>
</protein>
<evidence type="ECO:0000256" key="1">
    <source>
        <dbReference type="SAM" id="SignalP"/>
    </source>
</evidence>
<evidence type="ECO:0000313" key="3">
    <source>
        <dbReference type="Proteomes" id="UP000830198"/>
    </source>
</evidence>
<proteinExistence type="predicted"/>
<dbReference type="PROSITE" id="PS51257">
    <property type="entry name" value="PROKAR_LIPOPROTEIN"/>
    <property type="match status" value="1"/>
</dbReference>
<sequence>MKQLILVLCCCLSLAACVKWEITGPAGPAGPQGPPGQKPPGADTGTIWGRVYTVNELTFPIAPVDSVKITLQVSVDSALTTMADSAGYYYFHNMGTGTYNLIYSRPGFGEMKKFGLTHLSGGKQGSRAPDVLLLQIPVKTVVDTAWFQRMMNGDLSLQFELRIPYPTYQPIPGNLDFYFSKHSDVTANNYLFRMDGASYIPKATLDKYFAAGDSMYCRIYTLDRYFIADTLLGIYSNGYAWQQMKQPIYYIDPATGLWIYPSRSIESALVGTVY</sequence>
<dbReference type="RefSeq" id="WP_247811924.1">
    <property type="nucleotide sequence ID" value="NZ_CP095855.1"/>
</dbReference>
<organism evidence="2 3">
    <name type="scientific">Chitinophaga filiformis</name>
    <name type="common">Myxococcus filiformis</name>
    <name type="synonym">Flexibacter filiformis</name>
    <dbReference type="NCBI Taxonomy" id="104663"/>
    <lineage>
        <taxon>Bacteria</taxon>
        <taxon>Pseudomonadati</taxon>
        <taxon>Bacteroidota</taxon>
        <taxon>Chitinophagia</taxon>
        <taxon>Chitinophagales</taxon>
        <taxon>Chitinophagaceae</taxon>
        <taxon>Chitinophaga</taxon>
    </lineage>
</organism>
<dbReference type="EMBL" id="CP095855">
    <property type="protein sequence ID" value="UPK69645.1"/>
    <property type="molecule type" value="Genomic_DNA"/>
</dbReference>
<keyword evidence="1" id="KW-0732">Signal</keyword>
<feature type="chain" id="PRO_5046328964" evidence="1">
    <location>
        <begin position="19"/>
        <end position="274"/>
    </location>
</feature>
<dbReference type="InterPro" id="IPR013784">
    <property type="entry name" value="Carb-bd-like_fold"/>
</dbReference>
<feature type="signal peptide" evidence="1">
    <location>
        <begin position="1"/>
        <end position="18"/>
    </location>
</feature>
<evidence type="ECO:0000313" key="2">
    <source>
        <dbReference type="EMBL" id="UPK69645.1"/>
    </source>
</evidence>
<keyword evidence="3" id="KW-1185">Reference proteome</keyword>
<dbReference type="Proteomes" id="UP000830198">
    <property type="component" value="Chromosome"/>
</dbReference>
<reference evidence="2 3" key="1">
    <citation type="submission" date="2022-04" db="EMBL/GenBank/DDBJ databases">
        <title>The arsenic-methylating capacity of Chitinophaga filiformis YT5 during chitin decomposition.</title>
        <authorList>
            <person name="Chen G."/>
            <person name="Liang Y."/>
        </authorList>
    </citation>
    <scope>NUCLEOTIDE SEQUENCE [LARGE SCALE GENOMIC DNA]</scope>
    <source>
        <strain evidence="2 3">YT5</strain>
    </source>
</reference>
<accession>A0ABY4I201</accession>
<name>A0ABY4I201_CHIFI</name>